<dbReference type="AlphaFoldDB" id="A0A0N4UQD8"/>
<organism evidence="2 4">
    <name type="scientific">Dracunculus medinensis</name>
    <name type="common">Guinea worm</name>
    <dbReference type="NCBI Taxonomy" id="318479"/>
    <lineage>
        <taxon>Eukaryota</taxon>
        <taxon>Metazoa</taxon>
        <taxon>Ecdysozoa</taxon>
        <taxon>Nematoda</taxon>
        <taxon>Chromadorea</taxon>
        <taxon>Rhabditida</taxon>
        <taxon>Spirurina</taxon>
        <taxon>Dracunculoidea</taxon>
        <taxon>Dracunculidae</taxon>
        <taxon>Dracunculus</taxon>
    </lineage>
</organism>
<dbReference type="Proteomes" id="UP000038040">
    <property type="component" value="Unplaced"/>
</dbReference>
<reference evidence="4" key="1">
    <citation type="submission" date="2017-02" db="UniProtKB">
        <authorList>
            <consortium name="WormBaseParasite"/>
        </authorList>
    </citation>
    <scope>IDENTIFICATION</scope>
</reference>
<reference evidence="1 3" key="2">
    <citation type="submission" date="2018-11" db="EMBL/GenBank/DDBJ databases">
        <authorList>
            <consortium name="Pathogen Informatics"/>
        </authorList>
    </citation>
    <scope>NUCLEOTIDE SEQUENCE [LARGE SCALE GENOMIC DNA]</scope>
</reference>
<keyword evidence="3" id="KW-1185">Reference proteome</keyword>
<dbReference type="Proteomes" id="UP000274756">
    <property type="component" value="Unassembled WGS sequence"/>
</dbReference>
<proteinExistence type="predicted"/>
<dbReference type="WBParaSite" id="DME_0001022101-mRNA-1">
    <property type="protein sequence ID" value="DME_0001022101-mRNA-1"/>
    <property type="gene ID" value="DME_0001022101"/>
</dbReference>
<evidence type="ECO:0000313" key="4">
    <source>
        <dbReference type="WBParaSite" id="DME_0001022101-mRNA-1"/>
    </source>
</evidence>
<evidence type="ECO:0000313" key="3">
    <source>
        <dbReference type="Proteomes" id="UP000274756"/>
    </source>
</evidence>
<sequence>MPDFKYLKSTIIPNNLPKYRLRRQKEEKRNGFLYYQRISSNEWFLTIFVPCILLKPGVTNGFPLPPEAYGLYFINILIKCIKQHLCEYNANEHNGYNVKDKKDWVGCVVVIFNYDTQLKIAIFEEQMKTFHGSLAISIQDEDC</sequence>
<dbReference type="EMBL" id="UYYG01000175">
    <property type="protein sequence ID" value="VDN53753.1"/>
    <property type="molecule type" value="Genomic_DNA"/>
</dbReference>
<gene>
    <name evidence="1" type="ORF">DME_LOCUS3726</name>
</gene>
<evidence type="ECO:0000313" key="2">
    <source>
        <dbReference type="Proteomes" id="UP000038040"/>
    </source>
</evidence>
<protein>
    <submittedName>
        <fullName evidence="4">DUF4411 family protein</fullName>
    </submittedName>
</protein>
<evidence type="ECO:0000313" key="1">
    <source>
        <dbReference type="EMBL" id="VDN53753.1"/>
    </source>
</evidence>
<name>A0A0N4UQD8_DRAME</name>
<accession>A0A0N4UQD8</accession>